<gene>
    <name evidence="2" type="ORF">Cni_G28801</name>
</gene>
<dbReference type="Proteomes" id="UP001327560">
    <property type="component" value="Chromosome 9"/>
</dbReference>
<evidence type="ECO:0008006" key="4">
    <source>
        <dbReference type="Google" id="ProtNLM"/>
    </source>
</evidence>
<protein>
    <recommendedName>
        <fullName evidence="4">DUF707 domain-containing protein</fullName>
    </recommendedName>
</protein>
<name>A0AAQ3L3N1_9LILI</name>
<proteinExistence type="predicted"/>
<dbReference type="PANTHER" id="PTHR31210">
    <property type="entry name" value="OS06G0731900 PROTEIN"/>
    <property type="match status" value="1"/>
</dbReference>
<reference evidence="2 3" key="1">
    <citation type="submission" date="2023-10" db="EMBL/GenBank/DDBJ databases">
        <title>Chromosome-scale genome assembly provides insights into flower coloration mechanisms of Canna indica.</title>
        <authorList>
            <person name="Li C."/>
        </authorList>
    </citation>
    <scope>NUCLEOTIDE SEQUENCE [LARGE SCALE GENOMIC DNA]</scope>
    <source>
        <tissue evidence="2">Flower</tissue>
    </source>
</reference>
<evidence type="ECO:0000256" key="1">
    <source>
        <dbReference type="SAM" id="MobiDB-lite"/>
    </source>
</evidence>
<dbReference type="AlphaFoldDB" id="A0AAQ3L3N1"/>
<dbReference type="EMBL" id="CP136898">
    <property type="protein sequence ID" value="WOL19999.1"/>
    <property type="molecule type" value="Genomic_DNA"/>
</dbReference>
<evidence type="ECO:0000313" key="3">
    <source>
        <dbReference type="Proteomes" id="UP001327560"/>
    </source>
</evidence>
<sequence>MEQDDDDVGEGGNDDEEDEEEGQDKYEQNGFIVDDVEEEEEEEKAVMKKGLSTFNVNSAYPCKLANLVNFFLRRVWLLNLVLLIATEMNPQLCIVLVCASATLLILYRTTNDQYQHTKEHDNVSATVGYLPHGLAESKSDMELKPLWLSKDHIMKESDQNHHNLLAMTVGIKQKLTVDAIVRKFLADNFTVILFHYDGNVNDWHDLCWSNAVIHIAADSQTKWWFAKRFLHPDVISVYDYIFLWDEDLGVDNFNPGRYLKVIKSERLEISQPALDPNLSEIHHRITARRKKSRIHRRVYDRRSGECSSASTGPPCTGWVEGMAPVFSRSAWRCVWHLIQNDLIHGWGMDMKLGYCAQGDRTKKVGVVDSEFVVHQGVQTLGGSSTHKYAFLMDSTLQARHQTGAFDARTEIRRQSRSELYLFQERWNHAAREDKDWVDPFQALDRRNKDH</sequence>
<accession>A0AAQ3L3N1</accession>
<organism evidence="2 3">
    <name type="scientific">Canna indica</name>
    <name type="common">Indian-shot</name>
    <dbReference type="NCBI Taxonomy" id="4628"/>
    <lineage>
        <taxon>Eukaryota</taxon>
        <taxon>Viridiplantae</taxon>
        <taxon>Streptophyta</taxon>
        <taxon>Embryophyta</taxon>
        <taxon>Tracheophyta</taxon>
        <taxon>Spermatophyta</taxon>
        <taxon>Magnoliopsida</taxon>
        <taxon>Liliopsida</taxon>
        <taxon>Zingiberales</taxon>
        <taxon>Cannaceae</taxon>
        <taxon>Canna</taxon>
    </lineage>
</organism>
<dbReference type="Pfam" id="PF05212">
    <property type="entry name" value="DUF707"/>
    <property type="match status" value="1"/>
</dbReference>
<feature type="region of interest" description="Disordered" evidence="1">
    <location>
        <begin position="1"/>
        <end position="34"/>
    </location>
</feature>
<dbReference type="InterPro" id="IPR007877">
    <property type="entry name" value="DUF707"/>
</dbReference>
<evidence type="ECO:0000313" key="2">
    <source>
        <dbReference type="EMBL" id="WOL19999.1"/>
    </source>
</evidence>
<feature type="compositionally biased region" description="Acidic residues" evidence="1">
    <location>
        <begin position="1"/>
        <end position="22"/>
    </location>
</feature>
<keyword evidence="3" id="KW-1185">Reference proteome</keyword>
<dbReference type="PANTHER" id="PTHR31210:SF47">
    <property type="entry name" value="OS07G0564800 PROTEIN"/>
    <property type="match status" value="1"/>
</dbReference>